<dbReference type="GO" id="GO:0016874">
    <property type="term" value="F:ligase activity"/>
    <property type="evidence" value="ECO:0007669"/>
    <property type="project" value="UniProtKB-KW"/>
</dbReference>
<reference evidence="8 10" key="2">
    <citation type="submission" date="2016-10" db="EMBL/GenBank/DDBJ databases">
        <authorList>
            <person name="de Groot N.N."/>
        </authorList>
    </citation>
    <scope>NUCLEOTIDE SEQUENCE [LARGE SCALE GENOMIC DNA]</scope>
    <source>
        <strain evidence="8 10">CGMCC 1.10210</strain>
    </source>
</reference>
<protein>
    <submittedName>
        <fullName evidence="8">O-antigen ligase</fullName>
    </submittedName>
</protein>
<dbReference type="InterPro" id="IPR051533">
    <property type="entry name" value="WaaL-like"/>
</dbReference>
<dbReference type="PANTHER" id="PTHR37422:SF13">
    <property type="entry name" value="LIPOPOLYSACCHARIDE BIOSYNTHESIS PROTEIN PA4999-RELATED"/>
    <property type="match status" value="1"/>
</dbReference>
<sequence length="434" mass="45573">MSDGLQNRAEVILSSALTRYGFAFSIVGLTFKQLQFAGGFGLMEIAAAAFCALIGVAYLLSRQKIPMHALGVAGGIFAVFMLGAIVAILTDPQRLSIRDTIAYTFTFAIVCAFILASRNREMAYIKALAIAINVCLAVFAVLAIIPSPAKNLMYYMNSDKLQGLSNNPNQIAFLAAVGLSLLIAIELCGGNNRSWGLIALSAACGLAGAMSGSAAFTFAVGGTFVLALIIAGIQAFKRTSMRLPLTICLPFVLAILFTVPLPNFLGTWVGPSPSEVSQLPATANSDPVMALLESDGGQGAIRMTLWKNAISVFASSPIFGMGPGPHVPLMLSDSSTVTLNEAHNTPIDILVVSGILGFLAFSGLSVWVLINAVEKKTLGGVMVSVAPVALFMLLHYEARQPLFWIVIFFVANALPKVIGKEASAPGSFGLSNSA</sequence>
<keyword evidence="8" id="KW-0436">Ligase</keyword>
<feature type="transmembrane region" description="Helical" evidence="5">
    <location>
        <begin position="377"/>
        <end position="396"/>
    </location>
</feature>
<evidence type="ECO:0000313" key="7">
    <source>
        <dbReference type="EMBL" id="KKC34958.1"/>
    </source>
</evidence>
<evidence type="ECO:0000256" key="1">
    <source>
        <dbReference type="ARBA" id="ARBA00004141"/>
    </source>
</evidence>
<keyword evidence="3 5" id="KW-1133">Transmembrane helix</keyword>
<gene>
    <name evidence="8" type="ORF">SAMN04488059_1694</name>
    <name evidence="7" type="ORF">WH91_00070</name>
</gene>
<evidence type="ECO:0000313" key="9">
    <source>
        <dbReference type="Proteomes" id="UP000033519"/>
    </source>
</evidence>
<keyword evidence="2 5" id="KW-0812">Transmembrane</keyword>
<evidence type="ECO:0000313" key="10">
    <source>
        <dbReference type="Proteomes" id="UP000182258"/>
    </source>
</evidence>
<feature type="transmembrane region" description="Helical" evidence="5">
    <location>
        <begin position="100"/>
        <end position="116"/>
    </location>
</feature>
<dbReference type="GO" id="GO:0016020">
    <property type="term" value="C:membrane"/>
    <property type="evidence" value="ECO:0007669"/>
    <property type="project" value="UniProtKB-SubCell"/>
</dbReference>
<evidence type="ECO:0000256" key="3">
    <source>
        <dbReference type="ARBA" id="ARBA00022989"/>
    </source>
</evidence>
<feature type="transmembrane region" description="Helical" evidence="5">
    <location>
        <begin position="67"/>
        <end position="88"/>
    </location>
</feature>
<feature type="transmembrane region" description="Helical" evidence="5">
    <location>
        <begin position="349"/>
        <end position="370"/>
    </location>
</feature>
<evidence type="ECO:0000256" key="2">
    <source>
        <dbReference type="ARBA" id="ARBA00022692"/>
    </source>
</evidence>
<proteinExistence type="predicted"/>
<dbReference type="RefSeq" id="WP_046168968.1">
    <property type="nucleotide sequence ID" value="NZ_FOMB01000069.1"/>
</dbReference>
<dbReference type="EMBL" id="LAPV01000003">
    <property type="protein sequence ID" value="KKC34958.1"/>
    <property type="molecule type" value="Genomic_DNA"/>
</dbReference>
<feature type="transmembrane region" description="Helical" evidence="5">
    <location>
        <begin position="195"/>
        <end position="212"/>
    </location>
</feature>
<evidence type="ECO:0000256" key="5">
    <source>
        <dbReference type="SAM" id="Phobius"/>
    </source>
</evidence>
<feature type="transmembrane region" description="Helical" evidence="5">
    <location>
        <begin position="37"/>
        <end position="60"/>
    </location>
</feature>
<feature type="transmembrane region" description="Helical" evidence="5">
    <location>
        <begin position="218"/>
        <end position="236"/>
    </location>
</feature>
<organism evidence="8 10">
    <name type="scientific">Devosia psychrophila</name>
    <dbReference type="NCBI Taxonomy" id="728005"/>
    <lineage>
        <taxon>Bacteria</taxon>
        <taxon>Pseudomonadati</taxon>
        <taxon>Pseudomonadota</taxon>
        <taxon>Alphaproteobacteria</taxon>
        <taxon>Hyphomicrobiales</taxon>
        <taxon>Devosiaceae</taxon>
        <taxon>Devosia</taxon>
    </lineage>
</organism>
<evidence type="ECO:0000313" key="8">
    <source>
        <dbReference type="EMBL" id="SFD46247.1"/>
    </source>
</evidence>
<keyword evidence="4 5" id="KW-0472">Membrane</keyword>
<comment type="subcellular location">
    <subcellularLocation>
        <location evidence="1">Membrane</location>
        <topology evidence="1">Multi-pass membrane protein</topology>
    </subcellularLocation>
</comment>
<feature type="transmembrane region" description="Helical" evidence="5">
    <location>
        <begin position="12"/>
        <end position="31"/>
    </location>
</feature>
<dbReference type="STRING" id="728005.SAMN04488059_1694"/>
<dbReference type="PATRIC" id="fig|728005.3.peg.2958"/>
<feature type="domain" description="O-antigen ligase-related" evidence="6">
    <location>
        <begin position="200"/>
        <end position="361"/>
    </location>
</feature>
<reference evidence="7 9" key="1">
    <citation type="submission" date="2015-03" db="EMBL/GenBank/DDBJ databases">
        <authorList>
            <person name="Lepp D."/>
            <person name="Hassan Y.I."/>
            <person name="Li X.-Z."/>
            <person name="Zhou T."/>
        </authorList>
    </citation>
    <scope>NUCLEOTIDE SEQUENCE [LARGE SCALE GENOMIC DNA]</scope>
    <source>
        <strain evidence="7 9">Cr7-05</strain>
    </source>
</reference>
<dbReference type="InterPro" id="IPR007016">
    <property type="entry name" value="O-antigen_ligase-rel_domated"/>
</dbReference>
<dbReference type="Proteomes" id="UP000033519">
    <property type="component" value="Unassembled WGS sequence"/>
</dbReference>
<dbReference type="Proteomes" id="UP000182258">
    <property type="component" value="Unassembled WGS sequence"/>
</dbReference>
<keyword evidence="9" id="KW-1185">Reference proteome</keyword>
<name>A0A0F5Q219_9HYPH</name>
<evidence type="ECO:0000256" key="4">
    <source>
        <dbReference type="ARBA" id="ARBA00023136"/>
    </source>
</evidence>
<evidence type="ECO:0000259" key="6">
    <source>
        <dbReference type="Pfam" id="PF04932"/>
    </source>
</evidence>
<dbReference type="PANTHER" id="PTHR37422">
    <property type="entry name" value="TEICHURONIC ACID BIOSYNTHESIS PROTEIN TUAE"/>
    <property type="match status" value="1"/>
</dbReference>
<feature type="transmembrane region" description="Helical" evidence="5">
    <location>
        <begin position="169"/>
        <end position="188"/>
    </location>
</feature>
<feature type="transmembrane region" description="Helical" evidence="5">
    <location>
        <begin position="128"/>
        <end position="149"/>
    </location>
</feature>
<dbReference type="AlphaFoldDB" id="A0A0F5Q219"/>
<dbReference type="Pfam" id="PF04932">
    <property type="entry name" value="Wzy_C"/>
    <property type="match status" value="1"/>
</dbReference>
<dbReference type="EMBL" id="FOMB01000069">
    <property type="protein sequence ID" value="SFD46247.1"/>
    <property type="molecule type" value="Genomic_DNA"/>
</dbReference>
<feature type="transmembrane region" description="Helical" evidence="5">
    <location>
        <begin position="243"/>
        <end position="265"/>
    </location>
</feature>
<accession>A0A0F5Q219</accession>